<proteinExistence type="predicted"/>
<dbReference type="AlphaFoldDB" id="A0A4Y9TCU2"/>
<dbReference type="EMBL" id="SPVI01000017">
    <property type="protein sequence ID" value="TFW40902.1"/>
    <property type="molecule type" value="Genomic_DNA"/>
</dbReference>
<feature type="transmembrane region" description="Helical" evidence="1">
    <location>
        <begin position="45"/>
        <end position="65"/>
    </location>
</feature>
<accession>A0A4Y9TCU2</accession>
<comment type="caution">
    <text evidence="2">The sequence shown here is derived from an EMBL/GenBank/DDBJ whole genome shotgun (WGS) entry which is preliminary data.</text>
</comment>
<reference evidence="2 3" key="1">
    <citation type="submission" date="2019-03" db="EMBL/GenBank/DDBJ databases">
        <title>Biocontrol and xenobiotic degradation properties of endophytic Pseudomonas fluorescens strain BRZ63.</title>
        <authorList>
            <person name="Chlebek D.A."/>
            <person name="Pinski A."/>
            <person name="Zur J.P."/>
            <person name="Michalska J."/>
            <person name="Hupert-Kocurek K.T."/>
        </authorList>
    </citation>
    <scope>NUCLEOTIDE SEQUENCE [LARGE SCALE GENOMIC DNA]</scope>
    <source>
        <strain evidence="2 3">BRZ63</strain>
    </source>
</reference>
<evidence type="ECO:0008006" key="4">
    <source>
        <dbReference type="Google" id="ProtNLM"/>
    </source>
</evidence>
<evidence type="ECO:0000256" key="1">
    <source>
        <dbReference type="SAM" id="Phobius"/>
    </source>
</evidence>
<sequence>MRMTFGGACRNASLMAAVYFLYVGFEKGNFDVFGWYGEGWLWGDWMVLVVLTSLFGVALLCEYWVQRKRAKNRKSEQIDDFE</sequence>
<dbReference type="Proteomes" id="UP000297322">
    <property type="component" value="Unassembled WGS sequence"/>
</dbReference>
<feature type="transmembrane region" description="Helical" evidence="1">
    <location>
        <begin position="7"/>
        <end position="25"/>
    </location>
</feature>
<evidence type="ECO:0000313" key="3">
    <source>
        <dbReference type="Proteomes" id="UP000297322"/>
    </source>
</evidence>
<keyword evidence="1" id="KW-0812">Transmembrane</keyword>
<evidence type="ECO:0000313" key="2">
    <source>
        <dbReference type="EMBL" id="TFW40902.1"/>
    </source>
</evidence>
<gene>
    <name evidence="2" type="ORF">E4T65_23940</name>
</gene>
<name>A0A4Y9TCU2_PSEFL</name>
<dbReference type="RefSeq" id="WP_135196864.1">
    <property type="nucleotide sequence ID" value="NZ_SPVI01000017.1"/>
</dbReference>
<organism evidence="2 3">
    <name type="scientific">Pseudomonas fluorescens</name>
    <dbReference type="NCBI Taxonomy" id="294"/>
    <lineage>
        <taxon>Bacteria</taxon>
        <taxon>Pseudomonadati</taxon>
        <taxon>Pseudomonadota</taxon>
        <taxon>Gammaproteobacteria</taxon>
        <taxon>Pseudomonadales</taxon>
        <taxon>Pseudomonadaceae</taxon>
        <taxon>Pseudomonas</taxon>
    </lineage>
</organism>
<protein>
    <recommendedName>
        <fullName evidence="4">Transmembrane protein</fullName>
    </recommendedName>
</protein>
<keyword evidence="1" id="KW-0472">Membrane</keyword>
<keyword evidence="1" id="KW-1133">Transmembrane helix</keyword>